<evidence type="ECO:0000313" key="4">
    <source>
        <dbReference type="Proteomes" id="UP000198896"/>
    </source>
</evidence>
<name>A0A1I2B8U0_9FIRM</name>
<gene>
    <name evidence="3" type="ORF">SAMN05216245_10824</name>
</gene>
<dbReference type="SUPFAM" id="SSF51556">
    <property type="entry name" value="Metallo-dependent hydrolases"/>
    <property type="match status" value="1"/>
</dbReference>
<feature type="domain" description="Amidohydrolase-related" evidence="2">
    <location>
        <begin position="115"/>
        <end position="288"/>
    </location>
</feature>
<dbReference type="EMBL" id="FONL01000008">
    <property type="protein sequence ID" value="SFE51570.1"/>
    <property type="molecule type" value="Genomic_DNA"/>
</dbReference>
<keyword evidence="4" id="KW-1185">Reference proteome</keyword>
<evidence type="ECO:0000259" key="2">
    <source>
        <dbReference type="Pfam" id="PF04909"/>
    </source>
</evidence>
<dbReference type="AlphaFoldDB" id="A0A1I2B8U0"/>
<accession>A0A1I2B8U0</accession>
<dbReference type="CDD" id="cd01292">
    <property type="entry name" value="metallo-dependent_hydrolases"/>
    <property type="match status" value="1"/>
</dbReference>
<dbReference type="PANTHER" id="PTHR21240">
    <property type="entry name" value="2-AMINO-3-CARBOXYLMUCONATE-6-SEMIALDEHYDE DECARBOXYLASE"/>
    <property type="match status" value="1"/>
</dbReference>
<dbReference type="Pfam" id="PF04909">
    <property type="entry name" value="Amidohydro_2"/>
    <property type="match status" value="1"/>
</dbReference>
<dbReference type="InterPro" id="IPR032465">
    <property type="entry name" value="ACMSD"/>
</dbReference>
<organism evidence="3 4">
    <name type="scientific">Succiniclasticum ruminis DSM 9236</name>
    <dbReference type="NCBI Taxonomy" id="1123323"/>
    <lineage>
        <taxon>Bacteria</taxon>
        <taxon>Bacillati</taxon>
        <taxon>Bacillota</taxon>
        <taxon>Negativicutes</taxon>
        <taxon>Acidaminococcales</taxon>
        <taxon>Acidaminococcaceae</taxon>
        <taxon>Succiniclasticum</taxon>
    </lineage>
</organism>
<reference evidence="3 4" key="1">
    <citation type="submission" date="2016-10" db="EMBL/GenBank/DDBJ databases">
        <authorList>
            <person name="de Groot N.N."/>
        </authorList>
    </citation>
    <scope>NUCLEOTIDE SEQUENCE [LARGE SCALE GENOMIC DNA]</scope>
    <source>
        <strain evidence="3 4">DSM 9236</strain>
    </source>
</reference>
<sequence length="299" mass="34856">MIEMIIDAHMHYFNVEGFDELARLADHENSRRGWQDICETNHIAFSVAMGNSYDAPCRFGGVTPRLINLGGEPFCVQPYNQPDNVGYCLGVQSEEITPGNAERTAMEFEYYLQRDPHCLGIKFYMGYQNVHLYDPRHEPLFELAKSYDVPVAMHSGETANHHGRLRYSHPLTVDEAACRHPDVRFVICHMGNPWIVDAFEVASKNENVFMDFSGLWEHRLTPEREREIEDFQKYVRMWLTYHGIWDKIMYGSDWPLVNIPDNIRNLGKIVPEEHWGEFYYDNALRVYSRIKIIKTVTGS</sequence>
<dbReference type="Gene3D" id="3.20.20.140">
    <property type="entry name" value="Metal-dependent hydrolases"/>
    <property type="match status" value="1"/>
</dbReference>
<dbReference type="STRING" id="1123323.SAMN05216245_10824"/>
<evidence type="ECO:0000256" key="1">
    <source>
        <dbReference type="ARBA" id="ARBA00023239"/>
    </source>
</evidence>
<dbReference type="RefSeq" id="WP_245763669.1">
    <property type="nucleotide sequence ID" value="NZ_FONL01000008.1"/>
</dbReference>
<dbReference type="GO" id="GO:0016831">
    <property type="term" value="F:carboxy-lyase activity"/>
    <property type="evidence" value="ECO:0007669"/>
    <property type="project" value="InterPro"/>
</dbReference>
<keyword evidence="1" id="KW-0456">Lyase</keyword>
<dbReference type="Proteomes" id="UP000198896">
    <property type="component" value="Unassembled WGS sequence"/>
</dbReference>
<dbReference type="InterPro" id="IPR006680">
    <property type="entry name" value="Amidohydro-rel"/>
</dbReference>
<protein>
    <recommendedName>
        <fullName evidence="2">Amidohydrolase-related domain-containing protein</fullName>
    </recommendedName>
</protein>
<dbReference type="InterPro" id="IPR032466">
    <property type="entry name" value="Metal_Hydrolase"/>
</dbReference>
<evidence type="ECO:0000313" key="3">
    <source>
        <dbReference type="EMBL" id="SFE51570.1"/>
    </source>
</evidence>
<dbReference type="GO" id="GO:0016787">
    <property type="term" value="F:hydrolase activity"/>
    <property type="evidence" value="ECO:0007669"/>
    <property type="project" value="InterPro"/>
</dbReference>
<proteinExistence type="predicted"/>
<dbReference type="PANTHER" id="PTHR21240:SF19">
    <property type="entry name" value="CATALYTIC_ HYDROLASE"/>
    <property type="match status" value="1"/>
</dbReference>